<proteinExistence type="predicted"/>
<sequence>MLIQRSFYCSTEDNTLKLIQETNQSRIHHCMIWQHVSLLGEAAADSTNFSIWECAHQAVAKGNGIWIGKTHLIVERALYDKVLPKVGFSEVKGRSNSNFRIGKQNHEHNGDILPHRKEIEKRHTLNVQPIASEWLTRSAVAKLKVFTDPNCVQKAFIDLNFTEVRVKSLGGMNLIITFQSKEDRLSAIQNPLMTNWFSFFKPWNGEVAGISRLIWLNCRGMPLSVWNALTFKSIGALWGDFITLDVLTLKEETYEVGRMIIATEYKQDNFENGSMFMTLQKAEGKNLDVIQEEGEVSKVGETPDLGLDIVASGSCNVNDGRVVAVKALEVVGATTCPNVILLGDNVEHGGLGKQAIMMGAINQRKGIQKPIMKPI</sequence>
<comment type="caution">
    <text evidence="1">The sequence shown here is derived from an EMBL/GenBank/DDBJ whole genome shotgun (WGS) entry which is preliminary data.</text>
</comment>
<name>A0ACB7XKC8_9ERIC</name>
<dbReference type="Proteomes" id="UP000828048">
    <property type="component" value="Chromosome 10"/>
</dbReference>
<evidence type="ECO:0000313" key="2">
    <source>
        <dbReference type="Proteomes" id="UP000828048"/>
    </source>
</evidence>
<dbReference type="EMBL" id="CM037160">
    <property type="protein sequence ID" value="KAH7841221.1"/>
    <property type="molecule type" value="Genomic_DNA"/>
</dbReference>
<accession>A0ACB7XKC8</accession>
<reference evidence="1 2" key="1">
    <citation type="journal article" date="2021" name="Hortic Res">
        <title>High-quality reference genome and annotation aids understanding of berry development for evergreen blueberry (Vaccinium darrowii).</title>
        <authorList>
            <person name="Yu J."/>
            <person name="Hulse-Kemp A.M."/>
            <person name="Babiker E."/>
            <person name="Staton M."/>
        </authorList>
    </citation>
    <scope>NUCLEOTIDE SEQUENCE [LARGE SCALE GENOMIC DNA]</scope>
    <source>
        <strain evidence="2">cv. NJ 8807/NJ 8810</strain>
        <tissue evidence="1">Young leaf</tissue>
    </source>
</reference>
<evidence type="ECO:0000313" key="1">
    <source>
        <dbReference type="EMBL" id="KAH7841221.1"/>
    </source>
</evidence>
<keyword evidence="2" id="KW-1185">Reference proteome</keyword>
<gene>
    <name evidence="1" type="ORF">Vadar_027232</name>
</gene>
<protein>
    <submittedName>
        <fullName evidence="1">Uncharacterized protein</fullName>
    </submittedName>
</protein>
<organism evidence="1 2">
    <name type="scientific">Vaccinium darrowii</name>
    <dbReference type="NCBI Taxonomy" id="229202"/>
    <lineage>
        <taxon>Eukaryota</taxon>
        <taxon>Viridiplantae</taxon>
        <taxon>Streptophyta</taxon>
        <taxon>Embryophyta</taxon>
        <taxon>Tracheophyta</taxon>
        <taxon>Spermatophyta</taxon>
        <taxon>Magnoliopsida</taxon>
        <taxon>eudicotyledons</taxon>
        <taxon>Gunneridae</taxon>
        <taxon>Pentapetalae</taxon>
        <taxon>asterids</taxon>
        <taxon>Ericales</taxon>
        <taxon>Ericaceae</taxon>
        <taxon>Vaccinioideae</taxon>
        <taxon>Vaccinieae</taxon>
        <taxon>Vaccinium</taxon>
    </lineage>
</organism>